<accession>A0A382BHH3</accession>
<sequence>MRYSTVVPGVPQGTELVLALLASRFLRAGAGLGEHWSVSDGHTAVAPPVRDAFRRWCDENGHEADGVTPLDPLFREFLDAMQTRASGRR</sequence>
<dbReference type="EMBL" id="UINC01029622">
    <property type="protein sequence ID" value="SVB12643.1"/>
    <property type="molecule type" value="Genomic_DNA"/>
</dbReference>
<protein>
    <submittedName>
        <fullName evidence="1">Uncharacterized protein</fullName>
    </submittedName>
</protein>
<organism evidence="1">
    <name type="scientific">marine metagenome</name>
    <dbReference type="NCBI Taxonomy" id="408172"/>
    <lineage>
        <taxon>unclassified sequences</taxon>
        <taxon>metagenomes</taxon>
        <taxon>ecological metagenomes</taxon>
    </lineage>
</organism>
<dbReference type="AlphaFoldDB" id="A0A382BHH3"/>
<gene>
    <name evidence="1" type="ORF">METZ01_LOCUS165497</name>
</gene>
<reference evidence="1" key="1">
    <citation type="submission" date="2018-05" db="EMBL/GenBank/DDBJ databases">
        <authorList>
            <person name="Lanie J.A."/>
            <person name="Ng W.-L."/>
            <person name="Kazmierczak K.M."/>
            <person name="Andrzejewski T.M."/>
            <person name="Davidsen T.M."/>
            <person name="Wayne K.J."/>
            <person name="Tettelin H."/>
            <person name="Glass J.I."/>
            <person name="Rusch D."/>
            <person name="Podicherti R."/>
            <person name="Tsui H.-C.T."/>
            <person name="Winkler M.E."/>
        </authorList>
    </citation>
    <scope>NUCLEOTIDE SEQUENCE</scope>
</reference>
<name>A0A382BHH3_9ZZZZ</name>
<evidence type="ECO:0000313" key="1">
    <source>
        <dbReference type="EMBL" id="SVB12643.1"/>
    </source>
</evidence>
<proteinExistence type="predicted"/>